<reference evidence="1" key="1">
    <citation type="submission" date="2014-01" db="EMBL/GenBank/DDBJ databases">
        <authorList>
            <person name="Aslett M."/>
        </authorList>
    </citation>
    <scope>NUCLEOTIDE SEQUENCE</scope>
</reference>
<proteinExistence type="predicted"/>
<dbReference type="EMBL" id="HG806278">
    <property type="protein sequence ID" value="CDW58170.1"/>
    <property type="molecule type" value="Genomic_DNA"/>
</dbReference>
<organism evidence="1 2">
    <name type="scientific">Trichuris trichiura</name>
    <name type="common">Whipworm</name>
    <name type="synonym">Trichocephalus trichiurus</name>
    <dbReference type="NCBI Taxonomy" id="36087"/>
    <lineage>
        <taxon>Eukaryota</taxon>
        <taxon>Metazoa</taxon>
        <taxon>Ecdysozoa</taxon>
        <taxon>Nematoda</taxon>
        <taxon>Enoplea</taxon>
        <taxon>Dorylaimia</taxon>
        <taxon>Trichinellida</taxon>
        <taxon>Trichuridae</taxon>
        <taxon>Trichuris</taxon>
    </lineage>
</organism>
<keyword evidence="2" id="KW-1185">Reference proteome</keyword>
<gene>
    <name evidence="1" type="ORF">TTRE_0000647501</name>
</gene>
<sequence>MRLLFQQVLQLVGMDTRQIQLEDVKANYGETLLSEFMGAVNKLTLDDLKAAVETQVTRRSLAKGWPLTTTPNWEVSVIRCAEMLRPIDICVTPDGTVVVADAEAGLLVFNSQKCLVSKAGGLHVRSVCYHPVYLCIVAAVPNEQKAKFYDSGLILKREITVPHADPSLQIRCTDTGILFCATYDAWTCSVHLHCCLDEKEWRTFAILPDSVEQFFGITLLPAIGRRCQNLAKLLLVTDTGNMYEIIVERLASTVLKHMRPIKIDQLELESSTSLTTTDHESVIIVDDGTFYEITNNYKFVKTIGSVGKKAMVTSLAVANNVLYATICNRRCIALFSLE</sequence>
<dbReference type="STRING" id="36087.A0A077ZHU5"/>
<accession>A0A077ZHU5</accession>
<evidence type="ECO:0000313" key="1">
    <source>
        <dbReference type="EMBL" id="CDW58170.1"/>
    </source>
</evidence>
<reference evidence="1" key="2">
    <citation type="submission" date="2014-03" db="EMBL/GenBank/DDBJ databases">
        <title>The whipworm genome and dual-species transcriptomics of an intimate host-pathogen interaction.</title>
        <authorList>
            <person name="Foth B.J."/>
            <person name="Tsai I.J."/>
            <person name="Reid A.J."/>
            <person name="Bancroft A.J."/>
            <person name="Nichol S."/>
            <person name="Tracey A."/>
            <person name="Holroyd N."/>
            <person name="Cotton J.A."/>
            <person name="Stanley E.J."/>
            <person name="Zarowiecki M."/>
            <person name="Liu J.Z."/>
            <person name="Huckvale T."/>
            <person name="Cooper P.J."/>
            <person name="Grencis R.K."/>
            <person name="Berriman M."/>
        </authorList>
    </citation>
    <scope>NUCLEOTIDE SEQUENCE [LARGE SCALE GENOMIC DNA]</scope>
</reference>
<dbReference type="AlphaFoldDB" id="A0A077ZHU5"/>
<protein>
    <submittedName>
        <fullName evidence="1">Uncharacterized protein</fullName>
    </submittedName>
</protein>
<dbReference type="OrthoDB" id="5877713at2759"/>
<evidence type="ECO:0000313" key="2">
    <source>
        <dbReference type="Proteomes" id="UP000030665"/>
    </source>
</evidence>
<name>A0A077ZHU5_TRITR</name>
<dbReference type="SUPFAM" id="SSF63829">
    <property type="entry name" value="Calcium-dependent phosphotriesterase"/>
    <property type="match status" value="1"/>
</dbReference>
<dbReference type="Proteomes" id="UP000030665">
    <property type="component" value="Unassembled WGS sequence"/>
</dbReference>